<dbReference type="InterPro" id="IPR037523">
    <property type="entry name" value="VOC_core"/>
</dbReference>
<comment type="caution">
    <text evidence="3">The sequence shown here is derived from an EMBL/GenBank/DDBJ whole genome shotgun (WGS) entry which is preliminary data.</text>
</comment>
<proteinExistence type="predicted"/>
<dbReference type="PROSITE" id="PS51819">
    <property type="entry name" value="VOC"/>
    <property type="match status" value="1"/>
</dbReference>
<organism evidence="3 4">
    <name type="scientific">Leucobacter soli</name>
    <dbReference type="NCBI Taxonomy" id="2812850"/>
    <lineage>
        <taxon>Bacteria</taxon>
        <taxon>Bacillati</taxon>
        <taxon>Actinomycetota</taxon>
        <taxon>Actinomycetes</taxon>
        <taxon>Micrococcales</taxon>
        <taxon>Microbacteriaceae</taxon>
        <taxon>Leucobacter</taxon>
    </lineage>
</organism>
<dbReference type="PANTHER" id="PTHR21366">
    <property type="entry name" value="GLYOXALASE FAMILY PROTEIN"/>
    <property type="match status" value="1"/>
</dbReference>
<dbReference type="InterPro" id="IPR004360">
    <property type="entry name" value="Glyas_Fos-R_dOase_dom"/>
</dbReference>
<name>A0A916JX13_9MICO</name>
<dbReference type="GO" id="GO:0046872">
    <property type="term" value="F:metal ion binding"/>
    <property type="evidence" value="ECO:0007669"/>
    <property type="project" value="UniProtKB-KW"/>
</dbReference>
<evidence type="ECO:0000259" key="2">
    <source>
        <dbReference type="PROSITE" id="PS51819"/>
    </source>
</evidence>
<evidence type="ECO:0000313" key="4">
    <source>
        <dbReference type="Proteomes" id="UP000693892"/>
    </source>
</evidence>
<keyword evidence="1" id="KW-0479">Metal-binding</keyword>
<reference evidence="3" key="1">
    <citation type="submission" date="2021-06" db="EMBL/GenBank/DDBJ databases">
        <authorList>
            <person name="Criscuolo A."/>
        </authorList>
    </citation>
    <scope>NUCLEOTIDE SEQUENCE</scope>
    <source>
        <strain evidence="3">CIP111803</strain>
    </source>
</reference>
<dbReference type="Pfam" id="PF00903">
    <property type="entry name" value="Glyoxalase"/>
    <property type="match status" value="1"/>
</dbReference>
<dbReference type="AlphaFoldDB" id="A0A916JX13"/>
<evidence type="ECO:0000256" key="1">
    <source>
        <dbReference type="ARBA" id="ARBA00022723"/>
    </source>
</evidence>
<dbReference type="GO" id="GO:0004462">
    <property type="term" value="F:lactoylglutathione lyase activity"/>
    <property type="evidence" value="ECO:0007669"/>
    <property type="project" value="InterPro"/>
</dbReference>
<sequence length="201" mass="22743">MTNPRVARLGHVGIAVADLERSVKFYTEVLGMKLTEIFYYDESRAGHGVAVLSGAFVRGAKDTIHHRLSIFTLRNPTAQAPGATVLGLHHIAWEFDTRQDLIDMYHRFVEQSIPIVNARIGGPGNHARFYGLDPDGNINEFYYAIDQIGSDDVVRDHPPIQNIELDDFDFDAYERLREHAKGADLADLDWEDLRLSKKPQQ</sequence>
<dbReference type="Proteomes" id="UP000693892">
    <property type="component" value="Unassembled WGS sequence"/>
</dbReference>
<dbReference type="PROSITE" id="PS00934">
    <property type="entry name" value="GLYOXALASE_I_1"/>
    <property type="match status" value="1"/>
</dbReference>
<feature type="domain" description="VOC" evidence="2">
    <location>
        <begin position="8"/>
        <end position="144"/>
    </location>
</feature>
<gene>
    <name evidence="3" type="ORF">LEUCIP111803_01520</name>
</gene>
<protein>
    <recommendedName>
        <fullName evidence="2">VOC domain-containing protein</fullName>
    </recommendedName>
</protein>
<dbReference type="InterPro" id="IPR050383">
    <property type="entry name" value="GlyoxalaseI/FosfomycinResist"/>
</dbReference>
<accession>A0A916JX13</accession>
<keyword evidence="4" id="KW-1185">Reference proteome</keyword>
<dbReference type="InterPro" id="IPR018146">
    <property type="entry name" value="Glyoxalase_1_CS"/>
</dbReference>
<dbReference type="EMBL" id="CAJVAP010000015">
    <property type="protein sequence ID" value="CAG7612046.1"/>
    <property type="molecule type" value="Genomic_DNA"/>
</dbReference>
<evidence type="ECO:0000313" key="3">
    <source>
        <dbReference type="EMBL" id="CAG7612046.1"/>
    </source>
</evidence>
<dbReference type="RefSeq" id="WP_218115124.1">
    <property type="nucleotide sequence ID" value="NZ_CAJVAP010000015.1"/>
</dbReference>